<dbReference type="RefSeq" id="WP_179411108.1">
    <property type="nucleotide sequence ID" value="NZ_CP118100.1"/>
</dbReference>
<organism evidence="1 2">
    <name type="scientific">Microbacterium esteraromaticum</name>
    <dbReference type="NCBI Taxonomy" id="57043"/>
    <lineage>
        <taxon>Bacteria</taxon>
        <taxon>Bacillati</taxon>
        <taxon>Actinomycetota</taxon>
        <taxon>Actinomycetes</taxon>
        <taxon>Micrococcales</taxon>
        <taxon>Microbacteriaceae</taxon>
        <taxon>Microbacterium</taxon>
    </lineage>
</organism>
<evidence type="ECO:0000313" key="1">
    <source>
        <dbReference type="EMBL" id="MBN8205872.1"/>
    </source>
</evidence>
<gene>
    <name evidence="1" type="ORF">JF543_07835</name>
</gene>
<dbReference type="Proteomes" id="UP000664385">
    <property type="component" value="Unassembled WGS sequence"/>
</dbReference>
<accession>A0A939DVP8</accession>
<reference evidence="1" key="1">
    <citation type="submission" date="2020-12" db="EMBL/GenBank/DDBJ databases">
        <title>PHA producing bacteria isolated from mangrove.</title>
        <authorList>
            <person name="Zheng W."/>
            <person name="Yu S."/>
            <person name="Huang Y."/>
        </authorList>
    </citation>
    <scope>NUCLEOTIDE SEQUENCE</scope>
    <source>
        <strain evidence="1">GN8-5</strain>
    </source>
</reference>
<dbReference type="EMBL" id="JAEMWU010000001">
    <property type="protein sequence ID" value="MBN8205872.1"/>
    <property type="molecule type" value="Genomic_DNA"/>
</dbReference>
<sequence>MIDRKPAEPDDTQDEQEILREEQAYQDAQREAGAALDVQNGFGVESFETGLEG</sequence>
<proteinExistence type="predicted"/>
<name>A0A939DVP8_9MICO</name>
<protein>
    <submittedName>
        <fullName evidence="1">Uncharacterized protein</fullName>
    </submittedName>
</protein>
<comment type="caution">
    <text evidence="1">The sequence shown here is derived from an EMBL/GenBank/DDBJ whole genome shotgun (WGS) entry which is preliminary data.</text>
</comment>
<evidence type="ECO:0000313" key="2">
    <source>
        <dbReference type="Proteomes" id="UP000664385"/>
    </source>
</evidence>
<dbReference type="AlphaFoldDB" id="A0A939DVP8"/>